<dbReference type="InterPro" id="IPR000477">
    <property type="entry name" value="RT_dom"/>
</dbReference>
<name>A0ABQ5DVX1_9ASTR</name>
<dbReference type="GO" id="GO:0003964">
    <property type="term" value="F:RNA-directed DNA polymerase activity"/>
    <property type="evidence" value="ECO:0007669"/>
    <property type="project" value="UniProtKB-KW"/>
</dbReference>
<evidence type="ECO:0000256" key="3">
    <source>
        <dbReference type="ARBA" id="ARBA00022722"/>
    </source>
</evidence>
<accession>A0ABQ5DVX1</accession>
<dbReference type="InterPro" id="IPR001584">
    <property type="entry name" value="Integrase_cat-core"/>
</dbReference>
<keyword evidence="2" id="KW-0548">Nucleotidyltransferase</keyword>
<dbReference type="InterPro" id="IPR036397">
    <property type="entry name" value="RNaseH_sf"/>
</dbReference>
<dbReference type="PANTHER" id="PTHR37984">
    <property type="entry name" value="PROTEIN CBG26694"/>
    <property type="match status" value="1"/>
</dbReference>
<dbReference type="Gene3D" id="3.10.10.10">
    <property type="entry name" value="HIV Type 1 Reverse Transcriptase, subunit A, domain 1"/>
    <property type="match status" value="1"/>
</dbReference>
<feature type="domain" description="Integrase catalytic" evidence="7">
    <location>
        <begin position="441"/>
        <end position="610"/>
    </location>
</feature>
<evidence type="ECO:0000256" key="5">
    <source>
        <dbReference type="ARBA" id="ARBA00022801"/>
    </source>
</evidence>
<dbReference type="PROSITE" id="PS50994">
    <property type="entry name" value="INTEGRASE"/>
    <property type="match status" value="1"/>
</dbReference>
<dbReference type="InterPro" id="IPR050951">
    <property type="entry name" value="Retrovirus_Pol_polyprotein"/>
</dbReference>
<dbReference type="InterPro" id="IPR041373">
    <property type="entry name" value="RT_RNaseH"/>
</dbReference>
<organism evidence="8 9">
    <name type="scientific">Tanacetum coccineum</name>
    <dbReference type="NCBI Taxonomy" id="301880"/>
    <lineage>
        <taxon>Eukaryota</taxon>
        <taxon>Viridiplantae</taxon>
        <taxon>Streptophyta</taxon>
        <taxon>Embryophyta</taxon>
        <taxon>Tracheophyta</taxon>
        <taxon>Spermatophyta</taxon>
        <taxon>Magnoliopsida</taxon>
        <taxon>eudicotyledons</taxon>
        <taxon>Gunneridae</taxon>
        <taxon>Pentapetalae</taxon>
        <taxon>asterids</taxon>
        <taxon>campanulids</taxon>
        <taxon>Asterales</taxon>
        <taxon>Asteraceae</taxon>
        <taxon>Asteroideae</taxon>
        <taxon>Anthemideae</taxon>
        <taxon>Anthemidinae</taxon>
        <taxon>Tanacetum</taxon>
    </lineage>
</organism>
<dbReference type="Proteomes" id="UP001151760">
    <property type="component" value="Unassembled WGS sequence"/>
</dbReference>
<evidence type="ECO:0000256" key="4">
    <source>
        <dbReference type="ARBA" id="ARBA00022759"/>
    </source>
</evidence>
<reference evidence="8" key="2">
    <citation type="submission" date="2022-01" db="EMBL/GenBank/DDBJ databases">
        <authorList>
            <person name="Yamashiro T."/>
            <person name="Shiraishi A."/>
            <person name="Satake H."/>
            <person name="Nakayama K."/>
        </authorList>
    </citation>
    <scope>NUCLEOTIDE SEQUENCE</scope>
</reference>
<reference evidence="8" key="1">
    <citation type="journal article" date="2022" name="Int. J. Mol. Sci.">
        <title>Draft Genome of Tanacetum Coccineum: Genomic Comparison of Closely Related Tanacetum-Family Plants.</title>
        <authorList>
            <person name="Yamashiro T."/>
            <person name="Shiraishi A."/>
            <person name="Nakayama K."/>
            <person name="Satake H."/>
        </authorList>
    </citation>
    <scope>NUCLEOTIDE SEQUENCE</scope>
</reference>
<dbReference type="InterPro" id="IPR043502">
    <property type="entry name" value="DNA/RNA_pol_sf"/>
</dbReference>
<keyword evidence="5" id="KW-0378">Hydrolase</keyword>
<evidence type="ECO:0000256" key="1">
    <source>
        <dbReference type="ARBA" id="ARBA00022679"/>
    </source>
</evidence>
<dbReference type="SUPFAM" id="SSF53098">
    <property type="entry name" value="Ribonuclease H-like"/>
    <property type="match status" value="1"/>
</dbReference>
<evidence type="ECO:0000256" key="2">
    <source>
        <dbReference type="ARBA" id="ARBA00022695"/>
    </source>
</evidence>
<protein>
    <submittedName>
        <fullName evidence="8">Reverse transcriptase domain-containing protein</fullName>
    </submittedName>
</protein>
<evidence type="ECO:0000313" key="8">
    <source>
        <dbReference type="EMBL" id="GJT43225.1"/>
    </source>
</evidence>
<dbReference type="CDD" id="cd01647">
    <property type="entry name" value="RT_LTR"/>
    <property type="match status" value="1"/>
</dbReference>
<dbReference type="Gene3D" id="3.30.70.270">
    <property type="match status" value="3"/>
</dbReference>
<dbReference type="Pfam" id="PF17917">
    <property type="entry name" value="RT_RNaseH"/>
    <property type="match status" value="1"/>
</dbReference>
<dbReference type="InterPro" id="IPR012337">
    <property type="entry name" value="RNaseH-like_sf"/>
</dbReference>
<proteinExistence type="predicted"/>
<keyword evidence="3" id="KW-0540">Nuclease</keyword>
<gene>
    <name evidence="8" type="ORF">Tco_0951940</name>
</gene>
<keyword evidence="4" id="KW-0255">Endonuclease</keyword>
<dbReference type="PANTHER" id="PTHR37984:SF5">
    <property type="entry name" value="PROTEIN NYNRIN-LIKE"/>
    <property type="match status" value="1"/>
</dbReference>
<evidence type="ECO:0000256" key="6">
    <source>
        <dbReference type="ARBA" id="ARBA00022918"/>
    </source>
</evidence>
<evidence type="ECO:0000259" key="7">
    <source>
        <dbReference type="PROSITE" id="PS50994"/>
    </source>
</evidence>
<keyword evidence="1" id="KW-0808">Transferase</keyword>
<dbReference type="EMBL" id="BQNB010015710">
    <property type="protein sequence ID" value="GJT43225.1"/>
    <property type="molecule type" value="Genomic_DNA"/>
</dbReference>
<dbReference type="InterPro" id="IPR043128">
    <property type="entry name" value="Rev_trsase/Diguanyl_cyclase"/>
</dbReference>
<sequence>MDLMNRPLTKLTRKDKKYEWGKEEEEPFQILKQKLCSAPILALPEGTKDFVVYCDASLKGFRAVLMQREKVIAYASRKLKVYEKNYTTHDLGLWGYYLYGTKCVVFTDHKSLQYILNQKELNMRQRRWTELLSDYDCEIRYHPGKANNLPKQILDAQKEAMKKKNVKAEKLGRFQESRIKNAIELKLGLSRILSQMFVAHVTEKKSKEKRLEDVSVIRDFPEAVPVARAPYRLAPYEMKELLVQLQELLEKGFIHPSSSLWGASVLFVMKKDGSFWMCIDYRELNKLMVKNRYPLLRIDDLFDQLQGPSVYSKIDLRSGYHQLRIKEEDIPITTLGLDLMNRKEHGEHLKTILELLKKEQLYAKFLKCEFWLDSVQFLSHIIDNKGVHVDPTKIEAIKNWAAPTTPTEVHEENYTTHDLELGAIVFALRRLRVRALVMTVHNNLPKQILDAQKKAMKKKNVRAEKLGRTPNGYDSIWLIADRLTKSAHFLPMKKTDSMEKLTQLYLKEVVCRHSVPISIISDKDSHFTSRLWRSLQKASGKNLDMSIAYHPQTDGQSEKTIQKLEDMLRPCVIDFGSSWDRHLPLVEFSYNNSYHASIKATPFEALYGWKCRSPVCWSEVGDIQLTDPKLIRETTEKIVQIKSRLLTARSR</sequence>
<dbReference type="CDD" id="cd09274">
    <property type="entry name" value="RNase_HI_RT_Ty3"/>
    <property type="match status" value="1"/>
</dbReference>
<keyword evidence="6 8" id="KW-0695">RNA-directed DNA polymerase</keyword>
<dbReference type="Pfam" id="PF00078">
    <property type="entry name" value="RVT_1"/>
    <property type="match status" value="1"/>
</dbReference>
<comment type="caution">
    <text evidence="8">The sequence shown here is derived from an EMBL/GenBank/DDBJ whole genome shotgun (WGS) entry which is preliminary data.</text>
</comment>
<dbReference type="Gene3D" id="3.30.420.10">
    <property type="entry name" value="Ribonuclease H-like superfamily/Ribonuclease H"/>
    <property type="match status" value="1"/>
</dbReference>
<dbReference type="SUPFAM" id="SSF56672">
    <property type="entry name" value="DNA/RNA polymerases"/>
    <property type="match status" value="2"/>
</dbReference>
<evidence type="ECO:0000313" key="9">
    <source>
        <dbReference type="Proteomes" id="UP001151760"/>
    </source>
</evidence>
<keyword evidence="9" id="KW-1185">Reference proteome</keyword>